<evidence type="ECO:0000313" key="2">
    <source>
        <dbReference type="EMBL" id="KAK1274613.1"/>
    </source>
</evidence>
<evidence type="ECO:0000256" key="1">
    <source>
        <dbReference type="SAM" id="MobiDB-lite"/>
    </source>
</evidence>
<dbReference type="EMBL" id="JAUJYN010000004">
    <property type="protein sequence ID" value="KAK1274613.1"/>
    <property type="molecule type" value="Genomic_DNA"/>
</dbReference>
<reference evidence="2" key="2">
    <citation type="submission" date="2023-06" db="EMBL/GenBank/DDBJ databases">
        <authorList>
            <person name="Ma L."/>
            <person name="Liu K.-W."/>
            <person name="Li Z."/>
            <person name="Hsiao Y.-Y."/>
            <person name="Qi Y."/>
            <person name="Fu T."/>
            <person name="Tang G."/>
            <person name="Zhang D."/>
            <person name="Sun W.-H."/>
            <person name="Liu D.-K."/>
            <person name="Li Y."/>
            <person name="Chen G.-Z."/>
            <person name="Liu X.-D."/>
            <person name="Liao X.-Y."/>
            <person name="Jiang Y.-T."/>
            <person name="Yu X."/>
            <person name="Hao Y."/>
            <person name="Huang J."/>
            <person name="Zhao X.-W."/>
            <person name="Ke S."/>
            <person name="Chen Y.-Y."/>
            <person name="Wu W.-L."/>
            <person name="Hsu J.-L."/>
            <person name="Lin Y.-F."/>
            <person name="Huang M.-D."/>
            <person name="Li C.-Y."/>
            <person name="Huang L."/>
            <person name="Wang Z.-W."/>
            <person name="Zhao X."/>
            <person name="Zhong W.-Y."/>
            <person name="Peng D.-H."/>
            <person name="Ahmad S."/>
            <person name="Lan S."/>
            <person name="Zhang J.-S."/>
            <person name="Tsai W.-C."/>
            <person name="Van De Peer Y."/>
            <person name="Liu Z.-J."/>
        </authorList>
    </citation>
    <scope>NUCLEOTIDE SEQUENCE</scope>
    <source>
        <strain evidence="2">SCP</strain>
        <tissue evidence="2">Leaves</tissue>
    </source>
</reference>
<gene>
    <name evidence="2" type="ORF">QJS04_geneDACA022191</name>
</gene>
<keyword evidence="3" id="KW-1185">Reference proteome</keyword>
<protein>
    <submittedName>
        <fullName evidence="2">Uncharacterized protein</fullName>
    </submittedName>
</protein>
<dbReference type="AlphaFoldDB" id="A0AAV9BF15"/>
<name>A0AAV9BF15_ACOGR</name>
<proteinExistence type="predicted"/>
<dbReference type="Proteomes" id="UP001179952">
    <property type="component" value="Unassembled WGS sequence"/>
</dbReference>
<organism evidence="2 3">
    <name type="scientific">Acorus gramineus</name>
    <name type="common">Dwarf sweet flag</name>
    <dbReference type="NCBI Taxonomy" id="55184"/>
    <lineage>
        <taxon>Eukaryota</taxon>
        <taxon>Viridiplantae</taxon>
        <taxon>Streptophyta</taxon>
        <taxon>Embryophyta</taxon>
        <taxon>Tracheophyta</taxon>
        <taxon>Spermatophyta</taxon>
        <taxon>Magnoliopsida</taxon>
        <taxon>Liliopsida</taxon>
        <taxon>Acoraceae</taxon>
        <taxon>Acorus</taxon>
    </lineage>
</organism>
<reference evidence="2" key="1">
    <citation type="journal article" date="2023" name="Nat. Commun.">
        <title>Diploid and tetraploid genomes of Acorus and the evolution of monocots.</title>
        <authorList>
            <person name="Ma L."/>
            <person name="Liu K.W."/>
            <person name="Li Z."/>
            <person name="Hsiao Y.Y."/>
            <person name="Qi Y."/>
            <person name="Fu T."/>
            <person name="Tang G.D."/>
            <person name="Zhang D."/>
            <person name="Sun W.H."/>
            <person name="Liu D.K."/>
            <person name="Li Y."/>
            <person name="Chen G.Z."/>
            <person name="Liu X.D."/>
            <person name="Liao X.Y."/>
            <person name="Jiang Y.T."/>
            <person name="Yu X."/>
            <person name="Hao Y."/>
            <person name="Huang J."/>
            <person name="Zhao X.W."/>
            <person name="Ke S."/>
            <person name="Chen Y.Y."/>
            <person name="Wu W.L."/>
            <person name="Hsu J.L."/>
            <person name="Lin Y.F."/>
            <person name="Huang M.D."/>
            <person name="Li C.Y."/>
            <person name="Huang L."/>
            <person name="Wang Z.W."/>
            <person name="Zhao X."/>
            <person name="Zhong W.Y."/>
            <person name="Peng D.H."/>
            <person name="Ahmad S."/>
            <person name="Lan S."/>
            <person name="Zhang J.S."/>
            <person name="Tsai W.C."/>
            <person name="Van de Peer Y."/>
            <person name="Liu Z.J."/>
        </authorList>
    </citation>
    <scope>NUCLEOTIDE SEQUENCE</scope>
    <source>
        <strain evidence="2">SCP</strain>
    </source>
</reference>
<sequence length="103" mass="11541">MISNDSKLIITTYQEQTDNPKSKLPQNLESQNPESQASTSCESSVPLVAILEEAREVLPFRRREVSFWLRGRQNSGSPLLFLSDPRFVPALPDLGGITCLENH</sequence>
<comment type="caution">
    <text evidence="2">The sequence shown here is derived from an EMBL/GenBank/DDBJ whole genome shotgun (WGS) entry which is preliminary data.</text>
</comment>
<accession>A0AAV9BF15</accession>
<evidence type="ECO:0000313" key="3">
    <source>
        <dbReference type="Proteomes" id="UP001179952"/>
    </source>
</evidence>
<feature type="region of interest" description="Disordered" evidence="1">
    <location>
        <begin position="1"/>
        <end position="41"/>
    </location>
</feature>